<evidence type="ECO:0000313" key="1">
    <source>
        <dbReference type="EMBL" id="GLR87945.1"/>
    </source>
</evidence>
<comment type="caution">
    <text evidence="1">The sequence shown here is derived from an EMBL/GenBank/DDBJ whole genome shotgun (WGS) entry which is preliminary data.</text>
</comment>
<protein>
    <submittedName>
        <fullName evidence="1">Uncharacterized protein</fullName>
    </submittedName>
</protein>
<dbReference type="RefSeq" id="WP_284269041.1">
    <property type="nucleotide sequence ID" value="NZ_BSOW01000016.1"/>
</dbReference>
<accession>A0ABQ6B2N4</accession>
<sequence>MNPARASLARRVHRAAWNPREVPIVAGPDEQIMLMANLIERYLSEHPEAGDTVDGIQQWWLEGHGGSLDQLQQALDYLVENVRLSRIVLADGTVIYARAGPSG</sequence>
<dbReference type="EMBL" id="BSOW01000016">
    <property type="protein sequence ID" value="GLR87945.1"/>
    <property type="molecule type" value="Genomic_DNA"/>
</dbReference>
<name>A0ABQ6B2N4_9BRAD</name>
<keyword evidence="2" id="KW-1185">Reference proteome</keyword>
<organism evidence="1 2">
    <name type="scientific">Bradyrhizobium iriomotense</name>
    <dbReference type="NCBI Taxonomy" id="441950"/>
    <lineage>
        <taxon>Bacteria</taxon>
        <taxon>Pseudomonadati</taxon>
        <taxon>Pseudomonadota</taxon>
        <taxon>Alphaproteobacteria</taxon>
        <taxon>Hyphomicrobiales</taxon>
        <taxon>Nitrobacteraceae</taxon>
        <taxon>Bradyrhizobium</taxon>
    </lineage>
</organism>
<reference evidence="2" key="1">
    <citation type="journal article" date="2019" name="Int. J. Syst. Evol. Microbiol.">
        <title>The Global Catalogue of Microorganisms (GCM) 10K type strain sequencing project: providing services to taxonomists for standard genome sequencing and annotation.</title>
        <authorList>
            <consortium name="The Broad Institute Genomics Platform"/>
            <consortium name="The Broad Institute Genome Sequencing Center for Infectious Disease"/>
            <person name="Wu L."/>
            <person name="Ma J."/>
        </authorList>
    </citation>
    <scope>NUCLEOTIDE SEQUENCE [LARGE SCALE GENOMIC DNA]</scope>
    <source>
        <strain evidence="2">NBRC 102520</strain>
    </source>
</reference>
<evidence type="ECO:0000313" key="2">
    <source>
        <dbReference type="Proteomes" id="UP001156905"/>
    </source>
</evidence>
<gene>
    <name evidence="1" type="ORF">GCM10007857_46570</name>
</gene>
<proteinExistence type="predicted"/>
<dbReference type="Proteomes" id="UP001156905">
    <property type="component" value="Unassembled WGS sequence"/>
</dbReference>